<keyword evidence="3" id="KW-1185">Reference proteome</keyword>
<comment type="caution">
    <text evidence="2">The sequence shown here is derived from an EMBL/GenBank/DDBJ whole genome shotgun (WGS) entry which is preliminary data.</text>
</comment>
<feature type="compositionally biased region" description="Polar residues" evidence="1">
    <location>
        <begin position="131"/>
        <end position="143"/>
    </location>
</feature>
<feature type="region of interest" description="Disordered" evidence="1">
    <location>
        <begin position="112"/>
        <end position="143"/>
    </location>
</feature>
<proteinExistence type="predicted"/>
<evidence type="ECO:0000313" key="3">
    <source>
        <dbReference type="Proteomes" id="UP001597480"/>
    </source>
</evidence>
<evidence type="ECO:0000313" key="2">
    <source>
        <dbReference type="EMBL" id="MFD2600799.1"/>
    </source>
</evidence>
<protein>
    <submittedName>
        <fullName evidence="2">Uncharacterized protein</fullName>
    </submittedName>
</protein>
<dbReference type="RefSeq" id="WP_379819471.1">
    <property type="nucleotide sequence ID" value="NZ_JBHUMD010000003.1"/>
</dbReference>
<dbReference type="EMBL" id="JBHUMD010000003">
    <property type="protein sequence ID" value="MFD2600799.1"/>
    <property type="molecule type" value="Genomic_DNA"/>
</dbReference>
<dbReference type="Proteomes" id="UP001597480">
    <property type="component" value="Unassembled WGS sequence"/>
</dbReference>
<evidence type="ECO:0000256" key="1">
    <source>
        <dbReference type="SAM" id="MobiDB-lite"/>
    </source>
</evidence>
<accession>A0ABW5NPL5</accession>
<organism evidence="2 3">
    <name type="scientific">Flavobacterium suzhouense</name>
    <dbReference type="NCBI Taxonomy" id="1529638"/>
    <lineage>
        <taxon>Bacteria</taxon>
        <taxon>Pseudomonadati</taxon>
        <taxon>Bacteroidota</taxon>
        <taxon>Flavobacteriia</taxon>
        <taxon>Flavobacteriales</taxon>
        <taxon>Flavobacteriaceae</taxon>
        <taxon>Flavobacterium</taxon>
    </lineage>
</organism>
<reference evidence="3" key="1">
    <citation type="journal article" date="2019" name="Int. J. Syst. Evol. Microbiol.">
        <title>The Global Catalogue of Microorganisms (GCM) 10K type strain sequencing project: providing services to taxonomists for standard genome sequencing and annotation.</title>
        <authorList>
            <consortium name="The Broad Institute Genomics Platform"/>
            <consortium name="The Broad Institute Genome Sequencing Center for Infectious Disease"/>
            <person name="Wu L."/>
            <person name="Ma J."/>
        </authorList>
    </citation>
    <scope>NUCLEOTIDE SEQUENCE [LARGE SCALE GENOMIC DNA]</scope>
    <source>
        <strain evidence="3">KCTC 42107</strain>
    </source>
</reference>
<gene>
    <name evidence="2" type="ORF">ACFSR3_01910</name>
</gene>
<sequence>MDFTTMDIATVTRSVTGSGERYLELFLKEYTSIFKEKVNPSCPKCLTEYLNRYKNHFNAMANTCKYRLNAKYENIPLEFGSPILVNNGNITDEYAQKLLAHNNGQRYFSQMPKTLKNKKQKPPNPQRGNNTEVNNISVNEAAE</sequence>
<name>A0ABW5NPL5_9FLAO</name>